<dbReference type="Gene3D" id="2.70.98.90">
    <property type="match status" value="1"/>
</dbReference>
<dbReference type="InterPro" id="IPR047196">
    <property type="entry name" value="YidC_ALB_C"/>
</dbReference>
<dbReference type="InterPro" id="IPR038221">
    <property type="entry name" value="YidC_periplasmic_sf"/>
</dbReference>
<evidence type="ECO:0000256" key="10">
    <source>
        <dbReference type="ARBA" id="ARBA00023186"/>
    </source>
</evidence>
<keyword evidence="10 13" id="KW-0143">Chaperone</keyword>
<dbReference type="PRINTS" id="PR00701">
    <property type="entry name" value="60KDINNERMP"/>
</dbReference>
<dbReference type="CDD" id="cd19961">
    <property type="entry name" value="EcYidC-like_peri"/>
    <property type="match status" value="1"/>
</dbReference>
<evidence type="ECO:0000313" key="18">
    <source>
        <dbReference type="Proteomes" id="UP001165481"/>
    </source>
</evidence>
<evidence type="ECO:0000256" key="12">
    <source>
        <dbReference type="ARBA" id="ARBA00033342"/>
    </source>
</evidence>
<sequence length="579" mass="64822">MGSDFKRTLVWVVFLSALFLLWDSWQVYNGRPSFFGTNTEQSAKASASASAAAAAPASPAAVPSADQASGQAPASQEGKSVEVTTDLMKLTFDEQGASVIRAELLQMRELPKWDEVGLVGLILGKKEAEHKNVVLFDHSKEHFYEAQTGIIGVEAAPNHRSSFKLLDGPLALSKDQKALNVRFESESGGISLVKTFTFQPGHYGMEVTHEVTNKGDKPVSPSLYYQLVRDDHQPEGQSSFTSSYLGAAVYTEEDKFRKVTFKDIAGDSKDYPAKSDNGWISIIQQHFLSAWVLPQKQQRENFTRRLGKDLYAVGSITNLGELAPGQSKSQTATLYVGPQSQKRLSEIAPGLDLVVDYGWLTFLAKPIYWLLSWLHSLVGNWGWSIVLLTVLVKAILYPISAAGYKSMARMKDLGPRMKEMQAKYGNDKQALNMAMMKMYREEKINPMGGCLPILLQIPVFLALYWVLLASVELRGSSWLLWIHDLAAPDPWFILPLIMMATMFIQIKLNPKPADPTQAKMMMIMPIVFSVMFFIFASGLVLYWLTNNILSIAQQWYVNKQIDEERARRKAEKERKALKK</sequence>
<evidence type="ECO:0000256" key="6">
    <source>
        <dbReference type="ARBA" id="ARBA00022692"/>
    </source>
</evidence>
<evidence type="ECO:0000256" key="9">
    <source>
        <dbReference type="ARBA" id="ARBA00023136"/>
    </source>
</evidence>
<dbReference type="Pfam" id="PF14849">
    <property type="entry name" value="YidC_periplas"/>
    <property type="match status" value="1"/>
</dbReference>
<keyword evidence="5 13" id="KW-1003">Cell membrane</keyword>
<evidence type="ECO:0000256" key="3">
    <source>
        <dbReference type="ARBA" id="ARBA00015325"/>
    </source>
</evidence>
<feature type="transmembrane region" description="Helical" evidence="13">
    <location>
        <begin position="520"/>
        <end position="544"/>
    </location>
</feature>
<evidence type="ECO:0000256" key="13">
    <source>
        <dbReference type="HAMAP-Rule" id="MF_01810"/>
    </source>
</evidence>
<evidence type="ECO:0000313" key="17">
    <source>
        <dbReference type="EMBL" id="MDL2058842.1"/>
    </source>
</evidence>
<feature type="region of interest" description="Disordered" evidence="14">
    <location>
        <begin position="58"/>
        <end position="80"/>
    </location>
</feature>
<feature type="transmembrane region" description="Helical" evidence="13">
    <location>
        <begin position="381"/>
        <end position="404"/>
    </location>
</feature>
<dbReference type="EMBL" id="JAKZJU020000001">
    <property type="protein sequence ID" value="MDL2058842.1"/>
    <property type="molecule type" value="Genomic_DNA"/>
</dbReference>
<dbReference type="RefSeq" id="WP_243377594.1">
    <property type="nucleotide sequence ID" value="NZ_JAKZJU020000001.1"/>
</dbReference>
<comment type="subcellular location">
    <subcellularLocation>
        <location evidence="1">Cell inner membrane</location>
        <topology evidence="1">Multi-pass membrane protein</topology>
    </subcellularLocation>
    <subcellularLocation>
        <location evidence="13">Cell membrane</location>
        <topology evidence="13">Multi-pass membrane protein</topology>
    </subcellularLocation>
</comment>
<dbReference type="InterPro" id="IPR028053">
    <property type="entry name" value="Membr_insert_YidC_N"/>
</dbReference>
<protein>
    <recommendedName>
        <fullName evidence="3 13">Membrane protein insertase YidC</fullName>
    </recommendedName>
    <alternativeName>
        <fullName evidence="12 13">Foldase YidC</fullName>
    </alternativeName>
    <alternativeName>
        <fullName evidence="11 13">Membrane integrase YidC</fullName>
    </alternativeName>
    <alternativeName>
        <fullName evidence="13">Membrane protein YidC</fullName>
    </alternativeName>
</protein>
<keyword evidence="7 13" id="KW-0653">Protein transport</keyword>
<evidence type="ECO:0000256" key="5">
    <source>
        <dbReference type="ARBA" id="ARBA00022475"/>
    </source>
</evidence>
<evidence type="ECO:0000256" key="1">
    <source>
        <dbReference type="ARBA" id="ARBA00004429"/>
    </source>
</evidence>
<accession>A0ABT7IKE5</accession>
<evidence type="ECO:0000259" key="16">
    <source>
        <dbReference type="Pfam" id="PF14849"/>
    </source>
</evidence>
<evidence type="ECO:0000256" key="14">
    <source>
        <dbReference type="SAM" id="MobiDB-lite"/>
    </source>
</evidence>
<organism evidence="17 18">
    <name type="scientific">Mesosutterella faecium</name>
    <dbReference type="NCBI Taxonomy" id="2925194"/>
    <lineage>
        <taxon>Bacteria</taxon>
        <taxon>Pseudomonadati</taxon>
        <taxon>Pseudomonadota</taxon>
        <taxon>Betaproteobacteria</taxon>
        <taxon>Burkholderiales</taxon>
        <taxon>Sutterellaceae</taxon>
        <taxon>Mesosutterella</taxon>
    </lineage>
</organism>
<dbReference type="Pfam" id="PF02096">
    <property type="entry name" value="60KD_IMP"/>
    <property type="match status" value="1"/>
</dbReference>
<evidence type="ECO:0000256" key="4">
    <source>
        <dbReference type="ARBA" id="ARBA00022448"/>
    </source>
</evidence>
<keyword evidence="6 13" id="KW-0812">Transmembrane</keyword>
<dbReference type="InterPro" id="IPR001708">
    <property type="entry name" value="YidC/ALB3/OXA1/COX18"/>
</dbReference>
<comment type="function">
    <text evidence="13">Required for the insertion and/or proper folding and/or complex formation of integral membrane proteins into the membrane. Involved in integration of membrane proteins that insert both dependently and independently of the Sec translocase complex, as well as at least some lipoproteins. Aids folding of multispanning membrane proteins.</text>
</comment>
<keyword evidence="9 13" id="KW-0472">Membrane</keyword>
<reference evidence="17" key="1">
    <citation type="submission" date="2023-03" db="EMBL/GenBank/DDBJ databases">
        <title>Mesosutterella sp. nov. isolated from porcine feces.</title>
        <authorList>
            <person name="Yu S."/>
        </authorList>
    </citation>
    <scope>NUCLEOTIDE SEQUENCE</scope>
    <source>
        <strain evidence="17">AGMB02718</strain>
    </source>
</reference>
<comment type="similarity">
    <text evidence="2 13">Belongs to the OXA1/ALB3/YidC family. Type 1 subfamily.</text>
</comment>
<dbReference type="InterPro" id="IPR019998">
    <property type="entry name" value="Membr_insert_YidC"/>
</dbReference>
<comment type="caution">
    <text evidence="17">The sequence shown here is derived from an EMBL/GenBank/DDBJ whole genome shotgun (WGS) entry which is preliminary data.</text>
</comment>
<feature type="compositionally biased region" description="Low complexity" evidence="14">
    <location>
        <begin position="58"/>
        <end position="69"/>
    </location>
</feature>
<dbReference type="NCBIfam" id="TIGR03593">
    <property type="entry name" value="yidC_nterm"/>
    <property type="match status" value="1"/>
</dbReference>
<gene>
    <name evidence="13 17" type="primary">yidC</name>
    <name evidence="17" type="ORF">MUN46_002620</name>
</gene>
<dbReference type="CDD" id="cd20070">
    <property type="entry name" value="5TM_YidC_Alb3"/>
    <property type="match status" value="1"/>
</dbReference>
<evidence type="ECO:0000259" key="15">
    <source>
        <dbReference type="Pfam" id="PF02096"/>
    </source>
</evidence>
<dbReference type="PANTHER" id="PTHR12428:SF65">
    <property type="entry name" value="CYTOCHROME C OXIDASE ASSEMBLY PROTEIN COX18, MITOCHONDRIAL"/>
    <property type="match status" value="1"/>
</dbReference>
<dbReference type="PRINTS" id="PR01900">
    <property type="entry name" value="YIDCPROTEIN"/>
</dbReference>
<evidence type="ECO:0000256" key="8">
    <source>
        <dbReference type="ARBA" id="ARBA00022989"/>
    </source>
</evidence>
<feature type="domain" description="Membrane insertase YidC N-terminal" evidence="16">
    <location>
        <begin position="81"/>
        <end position="370"/>
    </location>
</feature>
<feature type="domain" description="Membrane insertase YidC/Oxa/ALB C-terminal" evidence="15">
    <location>
        <begin position="381"/>
        <end position="559"/>
    </location>
</feature>
<dbReference type="InterPro" id="IPR028055">
    <property type="entry name" value="YidC/Oxa/ALB_C"/>
</dbReference>
<keyword evidence="4 13" id="KW-0813">Transport</keyword>
<proteinExistence type="inferred from homology"/>
<evidence type="ECO:0000256" key="7">
    <source>
        <dbReference type="ARBA" id="ARBA00022927"/>
    </source>
</evidence>
<evidence type="ECO:0000256" key="11">
    <source>
        <dbReference type="ARBA" id="ARBA00033245"/>
    </source>
</evidence>
<keyword evidence="18" id="KW-1185">Reference proteome</keyword>
<feature type="transmembrane region" description="Helical" evidence="13">
    <location>
        <begin position="444"/>
        <end position="471"/>
    </location>
</feature>
<dbReference type="Proteomes" id="UP001165481">
    <property type="component" value="Unassembled WGS sequence"/>
</dbReference>
<comment type="caution">
    <text evidence="13">Lacks conserved residue(s) required for the propagation of feature annotation.</text>
</comment>
<dbReference type="HAMAP" id="MF_01810">
    <property type="entry name" value="YidC_type1"/>
    <property type="match status" value="1"/>
</dbReference>
<evidence type="ECO:0000256" key="2">
    <source>
        <dbReference type="ARBA" id="ARBA00010527"/>
    </source>
</evidence>
<dbReference type="NCBIfam" id="NF002352">
    <property type="entry name" value="PRK01318.1-3"/>
    <property type="match status" value="1"/>
</dbReference>
<name>A0ABT7IKE5_9BURK</name>
<dbReference type="PANTHER" id="PTHR12428">
    <property type="entry name" value="OXA1"/>
    <property type="match status" value="1"/>
</dbReference>
<comment type="subunit">
    <text evidence="13">Interacts with the Sec translocase complex via SecD. Specifically interacts with transmembrane segments of nascent integral membrane proteins during membrane integration.</text>
</comment>
<keyword evidence="8 13" id="KW-1133">Transmembrane helix</keyword>
<dbReference type="NCBIfam" id="TIGR03592">
    <property type="entry name" value="yidC_oxa1_cterm"/>
    <property type="match status" value="1"/>
</dbReference>